<reference evidence="3" key="1">
    <citation type="submission" date="2017-09" db="EMBL/GenBank/DDBJ databases">
        <title>Depth-based differentiation of microbial function through sediment-hosted aquifers and enrichment of novel symbionts in the deep terrestrial subsurface.</title>
        <authorList>
            <person name="Probst A.J."/>
            <person name="Ladd B."/>
            <person name="Jarett J.K."/>
            <person name="Geller-Mcgrath D.E."/>
            <person name="Sieber C.M.K."/>
            <person name="Emerson J.B."/>
            <person name="Anantharaman K."/>
            <person name="Thomas B.C."/>
            <person name="Malmstrom R."/>
            <person name="Stieglmeier M."/>
            <person name="Klingl A."/>
            <person name="Woyke T."/>
            <person name="Ryan C.M."/>
            <person name="Banfield J.F."/>
        </authorList>
    </citation>
    <scope>NUCLEOTIDE SEQUENCE [LARGE SCALE GENOMIC DNA]</scope>
</reference>
<keyword evidence="1" id="KW-0812">Transmembrane</keyword>
<evidence type="ECO:0000256" key="1">
    <source>
        <dbReference type="SAM" id="Phobius"/>
    </source>
</evidence>
<dbReference type="Proteomes" id="UP000230132">
    <property type="component" value="Unassembled WGS sequence"/>
</dbReference>
<keyword evidence="1" id="KW-0472">Membrane</keyword>
<name>A0A2H0UWV3_9BACT</name>
<dbReference type="EMBL" id="PFAX01000014">
    <property type="protein sequence ID" value="PIR90570.1"/>
    <property type="molecule type" value="Genomic_DNA"/>
</dbReference>
<proteinExistence type="predicted"/>
<keyword evidence="1" id="KW-1133">Transmembrane helix</keyword>
<evidence type="ECO:0000313" key="3">
    <source>
        <dbReference type="Proteomes" id="UP000230132"/>
    </source>
</evidence>
<accession>A0A2H0UWV3</accession>
<organism evidence="2 3">
    <name type="scientific">bacterium (Candidatus Gribaldobacteria) CG10_big_fil_rev_8_21_14_0_10_37_21</name>
    <dbReference type="NCBI Taxonomy" id="2014275"/>
    <lineage>
        <taxon>Bacteria</taxon>
        <taxon>Candidatus Gribaldobacteria</taxon>
    </lineage>
</organism>
<protein>
    <submittedName>
        <fullName evidence="2">Uncharacterized protein</fullName>
    </submittedName>
</protein>
<evidence type="ECO:0000313" key="2">
    <source>
        <dbReference type="EMBL" id="PIR90570.1"/>
    </source>
</evidence>
<feature type="transmembrane region" description="Helical" evidence="1">
    <location>
        <begin position="12"/>
        <end position="31"/>
    </location>
</feature>
<sequence length="126" mass="13843">MKGEKMKKFETTLMVMAITALVAVIAIMIFVDVQNGRQQKEAQIWASIHSLQAGENACFKTNGAFHVVSWKHQTSGTDAAWSGILFEAYKQQSATLMVSAKTRNLLFLLSEAGEQTLHPAEGGGWK</sequence>
<dbReference type="AlphaFoldDB" id="A0A2H0UWV3"/>
<gene>
    <name evidence="2" type="ORF">COU05_01335</name>
</gene>
<comment type="caution">
    <text evidence="2">The sequence shown here is derived from an EMBL/GenBank/DDBJ whole genome shotgun (WGS) entry which is preliminary data.</text>
</comment>